<proteinExistence type="predicted"/>
<sequence length="58" mass="6139">MPPGTARVVSYSFSLKGQSFSGPFQSANGASRIAWNRVTHVFCGTAAQSAAFSMSPFH</sequence>
<dbReference type="Proteomes" id="UP000006462">
    <property type="component" value="Unassembled WGS sequence"/>
</dbReference>
<organism evidence="1 2">
    <name type="scientific">Pyramidobacter piscolens W5455</name>
    <dbReference type="NCBI Taxonomy" id="352165"/>
    <lineage>
        <taxon>Bacteria</taxon>
        <taxon>Thermotogati</taxon>
        <taxon>Synergistota</taxon>
        <taxon>Synergistia</taxon>
        <taxon>Synergistales</taxon>
        <taxon>Dethiosulfovibrionaceae</taxon>
        <taxon>Pyramidobacter</taxon>
    </lineage>
</organism>
<gene>
    <name evidence="1" type="ORF">HMPREF7215_0726</name>
</gene>
<reference evidence="1 2" key="1">
    <citation type="submission" date="2009-12" db="EMBL/GenBank/DDBJ databases">
        <authorList>
            <person name="Shrivastava S."/>
            <person name="Madupu R."/>
            <person name="Durkin A.S."/>
            <person name="Torralba M."/>
            <person name="Methe B."/>
            <person name="Sutton G.G."/>
            <person name="Strausberg R.L."/>
            <person name="Nelson K.E."/>
        </authorList>
    </citation>
    <scope>NUCLEOTIDE SEQUENCE [LARGE SCALE GENOMIC DNA]</scope>
    <source>
        <strain evidence="1 2">W5455</strain>
    </source>
</reference>
<dbReference type="EMBL" id="ADFP01000072">
    <property type="protein sequence ID" value="EFB90609.1"/>
    <property type="molecule type" value="Genomic_DNA"/>
</dbReference>
<keyword evidence="2" id="KW-1185">Reference proteome</keyword>
<evidence type="ECO:0000313" key="1">
    <source>
        <dbReference type="EMBL" id="EFB90609.1"/>
    </source>
</evidence>
<comment type="caution">
    <text evidence="1">The sequence shown here is derived from an EMBL/GenBank/DDBJ whole genome shotgun (WGS) entry which is preliminary data.</text>
</comment>
<evidence type="ECO:0000313" key="2">
    <source>
        <dbReference type="Proteomes" id="UP000006462"/>
    </source>
</evidence>
<accession>A0ABM9ZUP5</accession>
<protein>
    <submittedName>
        <fullName evidence="1">Uncharacterized protein</fullName>
    </submittedName>
</protein>
<name>A0ABM9ZUP5_9BACT</name>